<dbReference type="Proteomes" id="UP001178507">
    <property type="component" value="Unassembled WGS sequence"/>
</dbReference>
<name>A0AA36MXM1_9DINO</name>
<protein>
    <recommendedName>
        <fullName evidence="1">SRCR domain-containing protein</fullName>
    </recommendedName>
</protein>
<dbReference type="EMBL" id="CAUJNA010001110">
    <property type="protein sequence ID" value="CAJ1384284.1"/>
    <property type="molecule type" value="Genomic_DNA"/>
</dbReference>
<accession>A0AA36MXM1</accession>
<keyword evidence="3" id="KW-1185">Reference proteome</keyword>
<organism evidence="2 3">
    <name type="scientific">Effrenium voratum</name>
    <dbReference type="NCBI Taxonomy" id="2562239"/>
    <lineage>
        <taxon>Eukaryota</taxon>
        <taxon>Sar</taxon>
        <taxon>Alveolata</taxon>
        <taxon>Dinophyceae</taxon>
        <taxon>Suessiales</taxon>
        <taxon>Symbiodiniaceae</taxon>
        <taxon>Effrenium</taxon>
    </lineage>
</organism>
<dbReference type="InterPro" id="IPR013587">
    <property type="entry name" value="Nitrate/nitrite_sensing"/>
</dbReference>
<evidence type="ECO:0000259" key="1">
    <source>
        <dbReference type="PROSITE" id="PS50287"/>
    </source>
</evidence>
<dbReference type="AlphaFoldDB" id="A0AA36MXM1"/>
<dbReference type="PROSITE" id="PS50287">
    <property type="entry name" value="SRCR_2"/>
    <property type="match status" value="1"/>
</dbReference>
<dbReference type="InterPro" id="IPR001190">
    <property type="entry name" value="SRCR"/>
</dbReference>
<reference evidence="2" key="1">
    <citation type="submission" date="2023-08" db="EMBL/GenBank/DDBJ databases">
        <authorList>
            <person name="Chen Y."/>
            <person name="Shah S."/>
            <person name="Dougan E. K."/>
            <person name="Thang M."/>
            <person name="Chan C."/>
        </authorList>
    </citation>
    <scope>NUCLEOTIDE SEQUENCE</scope>
</reference>
<comment type="caution">
    <text evidence="2">The sequence shown here is derived from an EMBL/GenBank/DDBJ whole genome shotgun (WGS) entry which is preliminary data.</text>
</comment>
<dbReference type="GO" id="GO:0016020">
    <property type="term" value="C:membrane"/>
    <property type="evidence" value="ECO:0007669"/>
    <property type="project" value="InterPro"/>
</dbReference>
<dbReference type="Pfam" id="PF08376">
    <property type="entry name" value="NIT"/>
    <property type="match status" value="1"/>
</dbReference>
<sequence length="674" mass="73502">MGCGQSSFVPPVASRAAWQSFFRLDGLPLSLTVEPVQKGLRLRIVGVDSVDELPLLEAALAKREMLIKSGTLIKIGCHVDQSFELIPLLRNQLRKQKLKQDIEVTSCTVADVLNAVPQAGAALPAVSQVLKLTVDCPARGGERTAVMGMMRKLKYKLVAGTLTTDSANGICDAFYITPDLELKGSAKAEDLLAAEFRLAVFSQLQKNCSAMSQMSKNSMAIPAGQTVMEHISSKAKQQGTLQDLPIALRDLQRDLEYQLRGPMTSGLLIDGFCKYVGIGLAQRSLQEMLGFKREEGAAPSLVLEIRTCFVSEKVAQSAGQLAEFSHLLHDAIVGTQEFANFVSWLDIPSRTWTIDRVYLNGVLPAGKRYGARAIAEHLLEPPLLFFQGRSKAQIGSFLDSMPDLEKLVVSDIVNWNTYLLMAVVGTSEAETNKKVGDVLGFALDTELNAAGLSRKMLYNGSVLEVFQQTALGKMASAALSIWNEKLNRAIKMKSAEVVYGAGDEEIFGQRRPRMSVIVQLVEENAELRAKGRLGIEAVPKGLEMEETSLLEGMGAFLEGVWGRGHSKVHTPAGTNAPHYFAGLSSAMTCLLHELQVERGLSCRAMAAVGKAMTTALDRLKSQRSSTDKVFAQLSDLVRLALGLMERGVIENKHKETFSRGIKRSPWASSCKEAW</sequence>
<feature type="domain" description="SRCR" evidence="1">
    <location>
        <begin position="637"/>
        <end position="674"/>
    </location>
</feature>
<evidence type="ECO:0000313" key="3">
    <source>
        <dbReference type="Proteomes" id="UP001178507"/>
    </source>
</evidence>
<evidence type="ECO:0000313" key="2">
    <source>
        <dbReference type="EMBL" id="CAJ1384284.1"/>
    </source>
</evidence>
<gene>
    <name evidence="2" type="ORF">EVOR1521_LOCUS11181</name>
</gene>
<proteinExistence type="predicted"/>